<dbReference type="OrthoDB" id="9806127at2"/>
<dbReference type="PANTHER" id="PTHR43394:SF1">
    <property type="entry name" value="ATP-BINDING CASSETTE SUB-FAMILY B MEMBER 10, MITOCHONDRIAL"/>
    <property type="match status" value="1"/>
</dbReference>
<sequence>MLLRLMGRLLSAHKMTVLAIVVLQLVQTTANLLLPTLNAAIIDDGIVAGDTDVITFLGAWMAGIAAVQVVTAIAAGYLGAVVAMEIGRQLRSELFTKVQSMSSQEVGVFGAPSLVTRSTSDVAQIQNLAVLVFTMLIAAPAIFLGGIALAVHQDRALSFVVVAVVPILTIIMALIVRRLIPLYRAGQGLIDRVSRVLREQIIGAHVIRGFARQGHEIRRFDATNKDLTRNNLQSALLVAGMLPAIMLVVNVSSVAVVWLGGHRIEAGQMRVGALTALIAYILQILMAIMMAMYVFSAAPRANACAERIREVLDLEPAITDGVEPGPAVSGPPAARRPAGFGAAGFGAAPSVEAAGRTVPSGSRVEFRDVSFAHPGAEAPVLDGISFTAEPGTTTAIIGATGSGKTTLLNLLPRFLDATAGEIRIGGRTIRSMTLDALRGGIAVVPQRSFLFAGTIAENLRIGSPAATDEELWQVLQTAQAGEFVQALPAGLGSPVSQGGTNLSGGQRQRLCIARALLRAAPVFLFDDSFSALDYQTDARLREALQPLRRSVTVLIVAERVATVMDADLILVLEAGRIVAQGTHDQLLVSSRSYQEIAASQLVLEDRL</sequence>
<dbReference type="FunFam" id="3.40.50.300:FF:000854">
    <property type="entry name" value="Multidrug ABC transporter ATP-binding protein"/>
    <property type="match status" value="1"/>
</dbReference>
<dbReference type="GO" id="GO:0005886">
    <property type="term" value="C:plasma membrane"/>
    <property type="evidence" value="ECO:0007669"/>
    <property type="project" value="UniProtKB-SubCell"/>
</dbReference>
<dbReference type="Gene3D" id="3.40.50.300">
    <property type="entry name" value="P-loop containing nucleotide triphosphate hydrolases"/>
    <property type="match status" value="1"/>
</dbReference>
<dbReference type="InterPro" id="IPR039421">
    <property type="entry name" value="Type_1_exporter"/>
</dbReference>
<comment type="subcellular location">
    <subcellularLocation>
        <location evidence="1">Cell membrane</location>
        <topology evidence="1">Multi-pass membrane protein</topology>
    </subcellularLocation>
</comment>
<accession>A0A3N0C5N5</accession>
<dbReference type="Pfam" id="PF00664">
    <property type="entry name" value="ABC_membrane"/>
    <property type="match status" value="1"/>
</dbReference>
<gene>
    <name evidence="12" type="ORF">D7003_03815</name>
</gene>
<comment type="caution">
    <text evidence="12">The sequence shown here is derived from an EMBL/GenBank/DDBJ whole genome shotgun (WGS) entry which is preliminary data.</text>
</comment>
<feature type="transmembrane region" description="Helical" evidence="9">
    <location>
        <begin position="235"/>
        <end position="259"/>
    </location>
</feature>
<dbReference type="GO" id="GO:0016887">
    <property type="term" value="F:ATP hydrolysis activity"/>
    <property type="evidence" value="ECO:0007669"/>
    <property type="project" value="InterPro"/>
</dbReference>
<proteinExistence type="predicted"/>
<feature type="transmembrane region" description="Helical" evidence="9">
    <location>
        <begin position="55"/>
        <end position="83"/>
    </location>
</feature>
<dbReference type="SUPFAM" id="SSF90123">
    <property type="entry name" value="ABC transporter transmembrane region"/>
    <property type="match status" value="1"/>
</dbReference>
<dbReference type="EMBL" id="RBED01000069">
    <property type="protein sequence ID" value="RNL58316.1"/>
    <property type="molecule type" value="Genomic_DNA"/>
</dbReference>
<keyword evidence="5" id="KW-0547">Nucleotide-binding</keyword>
<feature type="transmembrane region" description="Helical" evidence="9">
    <location>
        <begin position="128"/>
        <end position="150"/>
    </location>
</feature>
<evidence type="ECO:0000256" key="7">
    <source>
        <dbReference type="ARBA" id="ARBA00022989"/>
    </source>
</evidence>
<keyword evidence="8 9" id="KW-0472">Membrane</keyword>
<evidence type="ECO:0000256" key="4">
    <source>
        <dbReference type="ARBA" id="ARBA00022692"/>
    </source>
</evidence>
<keyword evidence="2" id="KW-0813">Transport</keyword>
<evidence type="ECO:0000313" key="13">
    <source>
        <dbReference type="Proteomes" id="UP000273807"/>
    </source>
</evidence>
<evidence type="ECO:0000256" key="5">
    <source>
        <dbReference type="ARBA" id="ARBA00022741"/>
    </source>
</evidence>
<dbReference type="GO" id="GO:0005524">
    <property type="term" value="F:ATP binding"/>
    <property type="evidence" value="ECO:0007669"/>
    <property type="project" value="UniProtKB-KW"/>
</dbReference>
<evidence type="ECO:0000256" key="2">
    <source>
        <dbReference type="ARBA" id="ARBA00022448"/>
    </source>
</evidence>
<evidence type="ECO:0000256" key="6">
    <source>
        <dbReference type="ARBA" id="ARBA00022840"/>
    </source>
</evidence>
<dbReference type="SUPFAM" id="SSF52540">
    <property type="entry name" value="P-loop containing nucleoside triphosphate hydrolases"/>
    <property type="match status" value="1"/>
</dbReference>
<dbReference type="PROSITE" id="PS50929">
    <property type="entry name" value="ABC_TM1F"/>
    <property type="match status" value="1"/>
</dbReference>
<dbReference type="SMART" id="SM00382">
    <property type="entry name" value="AAA"/>
    <property type="match status" value="1"/>
</dbReference>
<dbReference type="PROSITE" id="PS00211">
    <property type="entry name" value="ABC_TRANSPORTER_1"/>
    <property type="match status" value="1"/>
</dbReference>
<dbReference type="InterPro" id="IPR027417">
    <property type="entry name" value="P-loop_NTPase"/>
</dbReference>
<evidence type="ECO:0000259" key="10">
    <source>
        <dbReference type="PROSITE" id="PS50893"/>
    </source>
</evidence>
<evidence type="ECO:0000259" key="11">
    <source>
        <dbReference type="PROSITE" id="PS50929"/>
    </source>
</evidence>
<dbReference type="InterPro" id="IPR036640">
    <property type="entry name" value="ABC1_TM_sf"/>
</dbReference>
<evidence type="ECO:0000256" key="9">
    <source>
        <dbReference type="SAM" id="Phobius"/>
    </source>
</evidence>
<name>A0A3N0C5N5_9MICC</name>
<evidence type="ECO:0000256" key="8">
    <source>
        <dbReference type="ARBA" id="ARBA00023136"/>
    </source>
</evidence>
<keyword evidence="7 9" id="KW-1133">Transmembrane helix</keyword>
<dbReference type="Gene3D" id="1.20.1560.10">
    <property type="entry name" value="ABC transporter type 1, transmembrane domain"/>
    <property type="match status" value="1"/>
</dbReference>
<reference evidence="12 13" key="1">
    <citation type="submission" date="2018-10" db="EMBL/GenBank/DDBJ databases">
        <title>Genome sequencing of Arthrobacter oryzae TNB02.</title>
        <authorList>
            <person name="Cho Y.-J."/>
            <person name="Cho A."/>
            <person name="Kim O.-S."/>
        </authorList>
    </citation>
    <scope>NUCLEOTIDE SEQUENCE [LARGE SCALE GENOMIC DNA]</scope>
    <source>
        <strain evidence="12 13">TNB02</strain>
    </source>
</reference>
<dbReference type="Proteomes" id="UP000273807">
    <property type="component" value="Unassembled WGS sequence"/>
</dbReference>
<dbReference type="InterPro" id="IPR011527">
    <property type="entry name" value="ABC1_TM_dom"/>
</dbReference>
<feature type="domain" description="ABC transmembrane type-1" evidence="11">
    <location>
        <begin position="18"/>
        <end position="300"/>
    </location>
</feature>
<dbReference type="InterPro" id="IPR017871">
    <property type="entry name" value="ABC_transporter-like_CS"/>
</dbReference>
<evidence type="ECO:0000313" key="12">
    <source>
        <dbReference type="EMBL" id="RNL58316.1"/>
    </source>
</evidence>
<dbReference type="Pfam" id="PF00005">
    <property type="entry name" value="ABC_tran"/>
    <property type="match status" value="1"/>
</dbReference>
<dbReference type="GO" id="GO:0015421">
    <property type="term" value="F:ABC-type oligopeptide transporter activity"/>
    <property type="evidence" value="ECO:0007669"/>
    <property type="project" value="TreeGrafter"/>
</dbReference>
<dbReference type="CDD" id="cd18548">
    <property type="entry name" value="ABC_6TM_Tm287_like"/>
    <property type="match status" value="1"/>
</dbReference>
<feature type="transmembrane region" description="Helical" evidence="9">
    <location>
        <begin position="156"/>
        <end position="176"/>
    </location>
</feature>
<organism evidence="12 13">
    <name type="scientific">Arthrobacter oryzae</name>
    <dbReference type="NCBI Taxonomy" id="409290"/>
    <lineage>
        <taxon>Bacteria</taxon>
        <taxon>Bacillati</taxon>
        <taxon>Actinomycetota</taxon>
        <taxon>Actinomycetes</taxon>
        <taxon>Micrococcales</taxon>
        <taxon>Micrococcaceae</taxon>
        <taxon>Arthrobacter</taxon>
    </lineage>
</organism>
<keyword evidence="6 12" id="KW-0067">ATP-binding</keyword>
<dbReference type="PANTHER" id="PTHR43394">
    <property type="entry name" value="ATP-DEPENDENT PERMEASE MDL1, MITOCHONDRIAL"/>
    <property type="match status" value="1"/>
</dbReference>
<keyword evidence="13" id="KW-1185">Reference proteome</keyword>
<dbReference type="InterPro" id="IPR003593">
    <property type="entry name" value="AAA+_ATPase"/>
</dbReference>
<dbReference type="AlphaFoldDB" id="A0A3N0C5N5"/>
<dbReference type="PROSITE" id="PS50893">
    <property type="entry name" value="ABC_TRANSPORTER_2"/>
    <property type="match status" value="1"/>
</dbReference>
<feature type="domain" description="ABC transporter" evidence="10">
    <location>
        <begin position="364"/>
        <end position="599"/>
    </location>
</feature>
<evidence type="ECO:0000256" key="1">
    <source>
        <dbReference type="ARBA" id="ARBA00004651"/>
    </source>
</evidence>
<dbReference type="InterPro" id="IPR003439">
    <property type="entry name" value="ABC_transporter-like_ATP-bd"/>
</dbReference>
<protein>
    <submittedName>
        <fullName evidence="12">ABC transporter ATP-binding protein</fullName>
    </submittedName>
</protein>
<keyword evidence="4 9" id="KW-0812">Transmembrane</keyword>
<evidence type="ECO:0000256" key="3">
    <source>
        <dbReference type="ARBA" id="ARBA00022475"/>
    </source>
</evidence>
<feature type="transmembrane region" description="Helical" evidence="9">
    <location>
        <begin position="271"/>
        <end position="295"/>
    </location>
</feature>
<keyword evidence="3" id="KW-1003">Cell membrane</keyword>